<keyword evidence="3 6" id="KW-1133">Transmembrane helix</keyword>
<dbReference type="InterPro" id="IPR024041">
    <property type="entry name" value="NH4_transpt_AmtB-like_dom"/>
</dbReference>
<feature type="region of interest" description="Disordered" evidence="5">
    <location>
        <begin position="348"/>
        <end position="378"/>
    </location>
</feature>
<evidence type="ECO:0000256" key="2">
    <source>
        <dbReference type="ARBA" id="ARBA00022692"/>
    </source>
</evidence>
<gene>
    <name evidence="8" type="ORF">Acr_13g0009300</name>
</gene>
<comment type="subcellular location">
    <subcellularLocation>
        <location evidence="1">Membrane</location>
        <topology evidence="1">Multi-pass membrane protein</topology>
    </subcellularLocation>
</comment>
<evidence type="ECO:0000256" key="4">
    <source>
        <dbReference type="ARBA" id="ARBA00023136"/>
    </source>
</evidence>
<dbReference type="SUPFAM" id="SSF111352">
    <property type="entry name" value="Ammonium transporter"/>
    <property type="match status" value="2"/>
</dbReference>
<protein>
    <submittedName>
        <fullName evidence="8">Ammonium transporter 11</fullName>
    </submittedName>
</protein>
<comment type="caution">
    <text evidence="8">The sequence shown here is derived from an EMBL/GenBank/DDBJ whole genome shotgun (WGS) entry which is preliminary data.</text>
</comment>
<dbReference type="GO" id="GO:0016020">
    <property type="term" value="C:membrane"/>
    <property type="evidence" value="ECO:0007669"/>
    <property type="project" value="UniProtKB-SubCell"/>
</dbReference>
<dbReference type="GO" id="GO:0008519">
    <property type="term" value="F:ammonium channel activity"/>
    <property type="evidence" value="ECO:0007669"/>
    <property type="project" value="InterPro"/>
</dbReference>
<sequence>MDSRPVVLDISSDEEVCDGFDWISELLHEAMGEGDGSDDLVLVGEFAMNPKHRLKSSNIDEKRSVKDLDDDCVVLDGDPDKPAEIENNTSGDSDDLIVVGEKGQIACRDYPHSRHFCAKFPFNSTPHERHCHQCHCYVCDSLAPCVNWGNGTSIVDHCHATDKSECWKLQRQNFKQFDKASLPGSKLPDISLLMQLPQTNQCLPPAQMQTTSLAQNQTSGQTTILAFSRSPNFGIPNITNQGGSQQYVHVPSSKIFYPHLVAQHLLNMPNNISLSDTRQNSGSLGPQVINSCTTFKRAGSAGVSLATNRSGYGSSDYNHTYQHSRSPSRVAASPTRWQGFPSKMTSYRSAYNTPSPQNTGGSFGNSVPSQTQVSSNPNMGSVFLNSVPSQPLASEHPNMGRILVNSVPSQLGVSSQPNISSSFVNSVPSPQASSQLNMSYNFENTVPSQLQESSQPNMGRSFENLVPSETQVYCGPVKTANDWHDGFQEGNESPSAPDPIFSDINTSWVSPTDHFNQQTLADNSQVQRAVPTYHLPLLTEFDPLLPVNTNPGSLVFQFDSWMHENLSVSEASGLNGYSPEPALLDEEWRFGIKTDNWKCSILLTSVPNVGVPGKRGAKMASFTCSTADLTTLCGQFDAVSSKFEDTGYAIDSTYLLFSAYLVFVMQLGFAMPCAGSVRAKNPMNIMLTNVLDAAALSFTISSALLWPLAPLPTLSSASISSASRVSPPRLSTTSSFATSGVSPSQRPESAAFPPGFGPLMVGAALPKPTASYSIPGWLTLPAPASYIWSEPSRAYGTPPSKAHASAGSIIPAGRFISHHSQGLWRERFILRPVESGWKNRSRWPDAQLPSPLSSERRCSWATGISPTSATALRGFAAIIGGGSVVDPWASVVCGLSPLGCNKLAEKLKYDGPLEAVQRHGGCGIWEILFTALFASAKYVNEVCGGDSGRPYGLLSGGRGKLLAAHAVQIVAIVVWVSVTMRRLIFVLHKLKLLRISADEKMAGMDLTSHGRLSVP</sequence>
<evidence type="ECO:0000256" key="3">
    <source>
        <dbReference type="ARBA" id="ARBA00022989"/>
    </source>
</evidence>
<evidence type="ECO:0000256" key="6">
    <source>
        <dbReference type="SAM" id="Phobius"/>
    </source>
</evidence>
<dbReference type="PANTHER" id="PTHR33443">
    <property type="entry name" value="ZGC:112980"/>
    <property type="match status" value="1"/>
</dbReference>
<proteinExistence type="predicted"/>
<evidence type="ECO:0000256" key="1">
    <source>
        <dbReference type="ARBA" id="ARBA00004141"/>
    </source>
</evidence>
<keyword evidence="2 6" id="KW-0812">Transmembrane</keyword>
<dbReference type="AlphaFoldDB" id="A0A7J0FLN6"/>
<dbReference type="OrthoDB" id="266020at2759"/>
<dbReference type="Pfam" id="PF00909">
    <property type="entry name" value="Ammonium_transp"/>
    <property type="match status" value="2"/>
</dbReference>
<dbReference type="EMBL" id="BJWL01000013">
    <property type="protein sequence ID" value="GFY99530.1"/>
    <property type="molecule type" value="Genomic_DNA"/>
</dbReference>
<feature type="domain" description="Ammonium transporter AmtB-like" evidence="7">
    <location>
        <begin position="870"/>
        <end position="1011"/>
    </location>
</feature>
<feature type="transmembrane region" description="Helical" evidence="6">
    <location>
        <begin position="962"/>
        <end position="984"/>
    </location>
</feature>
<feature type="domain" description="Ammonium transporter AmtB-like" evidence="7">
    <location>
        <begin position="655"/>
        <end position="696"/>
    </location>
</feature>
<feature type="compositionally biased region" description="Polar residues" evidence="5">
    <location>
        <begin position="729"/>
        <end position="747"/>
    </location>
</feature>
<reference evidence="8 9" key="1">
    <citation type="submission" date="2019-07" db="EMBL/GenBank/DDBJ databases">
        <title>De Novo Assembly of kiwifruit Actinidia rufa.</title>
        <authorList>
            <person name="Sugita-Konishi S."/>
            <person name="Sato K."/>
            <person name="Mori E."/>
            <person name="Abe Y."/>
            <person name="Kisaki G."/>
            <person name="Hamano K."/>
            <person name="Suezawa K."/>
            <person name="Otani M."/>
            <person name="Fukuda T."/>
            <person name="Manabe T."/>
            <person name="Gomi K."/>
            <person name="Tabuchi M."/>
            <person name="Akimitsu K."/>
            <person name="Kataoka I."/>
        </authorList>
    </citation>
    <scope>NUCLEOTIDE SEQUENCE [LARGE SCALE GENOMIC DNA]</scope>
    <source>
        <strain evidence="9">cv. Fuchu</strain>
    </source>
</reference>
<evidence type="ECO:0000313" key="8">
    <source>
        <dbReference type="EMBL" id="GFY99530.1"/>
    </source>
</evidence>
<dbReference type="Gene3D" id="1.10.3430.10">
    <property type="entry name" value="Ammonium transporter AmtB like domains"/>
    <property type="match status" value="2"/>
</dbReference>
<organism evidence="8 9">
    <name type="scientific">Actinidia rufa</name>
    <dbReference type="NCBI Taxonomy" id="165716"/>
    <lineage>
        <taxon>Eukaryota</taxon>
        <taxon>Viridiplantae</taxon>
        <taxon>Streptophyta</taxon>
        <taxon>Embryophyta</taxon>
        <taxon>Tracheophyta</taxon>
        <taxon>Spermatophyta</taxon>
        <taxon>Magnoliopsida</taxon>
        <taxon>eudicotyledons</taxon>
        <taxon>Gunneridae</taxon>
        <taxon>Pentapetalae</taxon>
        <taxon>asterids</taxon>
        <taxon>Ericales</taxon>
        <taxon>Actinidiaceae</taxon>
        <taxon>Actinidia</taxon>
    </lineage>
</organism>
<evidence type="ECO:0000313" key="9">
    <source>
        <dbReference type="Proteomes" id="UP000585474"/>
    </source>
</evidence>
<dbReference type="Proteomes" id="UP000585474">
    <property type="component" value="Unassembled WGS sequence"/>
</dbReference>
<dbReference type="InterPro" id="IPR029020">
    <property type="entry name" value="Ammonium/urea_transptr"/>
</dbReference>
<evidence type="ECO:0000259" key="7">
    <source>
        <dbReference type="Pfam" id="PF00909"/>
    </source>
</evidence>
<feature type="region of interest" description="Disordered" evidence="5">
    <location>
        <begin position="723"/>
        <end position="749"/>
    </location>
</feature>
<dbReference type="PANTHER" id="PTHR33443:SF35">
    <property type="entry name" value="VQ DOMAIN-CONTAINING PROTEIN"/>
    <property type="match status" value="1"/>
</dbReference>
<evidence type="ECO:0000256" key="5">
    <source>
        <dbReference type="SAM" id="MobiDB-lite"/>
    </source>
</evidence>
<dbReference type="InterPro" id="IPR053234">
    <property type="entry name" value="RPM1_Interactor"/>
</dbReference>
<keyword evidence="9" id="KW-1185">Reference proteome</keyword>
<accession>A0A7J0FLN6</accession>
<keyword evidence="4 6" id="KW-0472">Membrane</keyword>
<name>A0A7J0FLN6_9ERIC</name>